<organism evidence="2 3">
    <name type="scientific">Pedobacter xixiisoli</name>
    <dbReference type="NCBI Taxonomy" id="1476464"/>
    <lineage>
        <taxon>Bacteria</taxon>
        <taxon>Pseudomonadati</taxon>
        <taxon>Bacteroidota</taxon>
        <taxon>Sphingobacteriia</taxon>
        <taxon>Sphingobacteriales</taxon>
        <taxon>Sphingobacteriaceae</taxon>
        <taxon>Pedobacter</taxon>
    </lineage>
</organism>
<keyword evidence="3" id="KW-1185">Reference proteome</keyword>
<dbReference type="Proteomes" id="UP000219281">
    <property type="component" value="Unassembled WGS sequence"/>
</dbReference>
<evidence type="ECO:0000313" key="3">
    <source>
        <dbReference type="Proteomes" id="UP000219281"/>
    </source>
</evidence>
<name>A0A285ZZS9_9SPHI</name>
<keyword evidence="1" id="KW-0732">Signal</keyword>
<protein>
    <recommendedName>
        <fullName evidence="4">Heavy-metal-binding</fullName>
    </recommendedName>
</protein>
<feature type="signal peptide" evidence="1">
    <location>
        <begin position="1"/>
        <end position="20"/>
    </location>
</feature>
<dbReference type="EMBL" id="OCMT01000002">
    <property type="protein sequence ID" value="SOD15162.1"/>
    <property type="molecule type" value="Genomic_DNA"/>
</dbReference>
<reference evidence="3" key="1">
    <citation type="submission" date="2017-09" db="EMBL/GenBank/DDBJ databases">
        <authorList>
            <person name="Varghese N."/>
            <person name="Submissions S."/>
        </authorList>
    </citation>
    <scope>NUCLEOTIDE SEQUENCE [LARGE SCALE GENOMIC DNA]</scope>
    <source>
        <strain evidence="3">CGMCC 1.12803</strain>
    </source>
</reference>
<dbReference type="AlphaFoldDB" id="A0A285ZZS9"/>
<accession>A0A285ZZS9</accession>
<sequence length="113" mass="12756">MKPVKTLIALGISICLCACAAYKPNYFGSKYPPTETIKSYYSTKDIDKPYEVIGHMNVATGWSEASQERTRREVIKKAKEIGGDGVVFSELNRQVNRKTTDDFTIKVEVIKFK</sequence>
<dbReference type="OrthoDB" id="666740at2"/>
<evidence type="ECO:0000256" key="1">
    <source>
        <dbReference type="SAM" id="SignalP"/>
    </source>
</evidence>
<feature type="chain" id="PRO_5012154087" description="Heavy-metal-binding" evidence="1">
    <location>
        <begin position="21"/>
        <end position="113"/>
    </location>
</feature>
<proteinExistence type="predicted"/>
<evidence type="ECO:0000313" key="2">
    <source>
        <dbReference type="EMBL" id="SOD15162.1"/>
    </source>
</evidence>
<gene>
    <name evidence="2" type="ORF">SAMN06297358_2138</name>
</gene>
<evidence type="ECO:0008006" key="4">
    <source>
        <dbReference type="Google" id="ProtNLM"/>
    </source>
</evidence>
<dbReference type="RefSeq" id="WP_097131697.1">
    <property type="nucleotide sequence ID" value="NZ_OCMT01000002.1"/>
</dbReference>